<evidence type="ECO:0000313" key="1">
    <source>
        <dbReference type="EMBL" id="MDS9468885.1"/>
    </source>
</evidence>
<proteinExistence type="predicted"/>
<keyword evidence="2" id="KW-1185">Reference proteome</keyword>
<name>A0ABU2HWJ3_9RHOB</name>
<protein>
    <submittedName>
        <fullName evidence="1">Uncharacterized protein</fullName>
    </submittedName>
</protein>
<organism evidence="1 2">
    <name type="scientific">Paracoccus aurantius</name>
    <dbReference type="NCBI Taxonomy" id="3073814"/>
    <lineage>
        <taxon>Bacteria</taxon>
        <taxon>Pseudomonadati</taxon>
        <taxon>Pseudomonadota</taxon>
        <taxon>Alphaproteobacteria</taxon>
        <taxon>Rhodobacterales</taxon>
        <taxon>Paracoccaceae</taxon>
        <taxon>Paracoccus</taxon>
    </lineage>
</organism>
<sequence>MHEKDDGLGPELDKALASLLEQTRNEPVSSGLRELAERLAKALEKPRD</sequence>
<evidence type="ECO:0000313" key="2">
    <source>
        <dbReference type="Proteomes" id="UP001269144"/>
    </source>
</evidence>
<gene>
    <name evidence="1" type="ORF">RGQ15_15065</name>
</gene>
<accession>A0ABU2HWJ3</accession>
<comment type="caution">
    <text evidence="1">The sequence shown here is derived from an EMBL/GenBank/DDBJ whole genome shotgun (WGS) entry which is preliminary data.</text>
</comment>
<dbReference type="Proteomes" id="UP001269144">
    <property type="component" value="Unassembled WGS sequence"/>
</dbReference>
<dbReference type="RefSeq" id="WP_311161329.1">
    <property type="nucleotide sequence ID" value="NZ_JAVQLW010000002.1"/>
</dbReference>
<reference evidence="2" key="1">
    <citation type="submission" date="2023-07" db="EMBL/GenBank/DDBJ databases">
        <title>Paracoccus sp. MBLB3053 whole genome sequence.</title>
        <authorList>
            <person name="Hwang C.Y."/>
            <person name="Cho E.-S."/>
            <person name="Seo M.-J."/>
        </authorList>
    </citation>
    <scope>NUCLEOTIDE SEQUENCE [LARGE SCALE GENOMIC DNA]</scope>
    <source>
        <strain evidence="2">MBLB3053</strain>
    </source>
</reference>
<dbReference type="EMBL" id="JAVQLW010000002">
    <property type="protein sequence ID" value="MDS9468885.1"/>
    <property type="molecule type" value="Genomic_DNA"/>
</dbReference>